<keyword evidence="2" id="KW-0808">Transferase</keyword>
<keyword evidence="2" id="KW-0378">Hydrolase</keyword>
<keyword evidence="1" id="KW-0812">Transmembrane</keyword>
<dbReference type="AlphaFoldDB" id="A0A224XZG1"/>
<name>A0A224XZG1_9HEMI</name>
<dbReference type="PANTHER" id="PTHR47027:SF20">
    <property type="entry name" value="REVERSE TRANSCRIPTASE-LIKE PROTEIN WITH RNA-DIRECTED DNA POLYMERASE DOMAIN"/>
    <property type="match status" value="1"/>
</dbReference>
<keyword evidence="2" id="KW-0255">Endonuclease</keyword>
<evidence type="ECO:0000256" key="1">
    <source>
        <dbReference type="SAM" id="Phobius"/>
    </source>
</evidence>
<reference evidence="2" key="1">
    <citation type="journal article" date="2018" name="PLoS Negl. Trop. Dis.">
        <title>An insight into the salivary gland and fat body transcriptome of Panstrongylus lignarius (Hemiptera: Heteroptera), the main vector of Chagas disease in Peru.</title>
        <authorList>
            <person name="Nevoa J.C."/>
            <person name="Mendes M.T."/>
            <person name="da Silva M.V."/>
            <person name="Soares S.C."/>
            <person name="Oliveira C.J.F."/>
            <person name="Ribeiro J.M.C."/>
        </authorList>
    </citation>
    <scope>NUCLEOTIDE SEQUENCE</scope>
</reference>
<evidence type="ECO:0000313" key="2">
    <source>
        <dbReference type="EMBL" id="JAW13461.1"/>
    </source>
</evidence>
<keyword evidence="1" id="KW-1133">Transmembrane helix</keyword>
<accession>A0A224XZG1</accession>
<feature type="transmembrane region" description="Helical" evidence="1">
    <location>
        <begin position="20"/>
        <end position="38"/>
    </location>
</feature>
<keyword evidence="2" id="KW-0548">Nucleotidyltransferase</keyword>
<protein>
    <submittedName>
        <fullName evidence="2">Putative endonuclease-reverse transcriptase</fullName>
    </submittedName>
</protein>
<dbReference type="GO" id="GO:0003964">
    <property type="term" value="F:RNA-directed DNA polymerase activity"/>
    <property type="evidence" value="ECO:0007669"/>
    <property type="project" value="UniProtKB-KW"/>
</dbReference>
<proteinExistence type="predicted"/>
<organism evidence="2">
    <name type="scientific">Panstrongylus lignarius</name>
    <dbReference type="NCBI Taxonomy" id="156445"/>
    <lineage>
        <taxon>Eukaryota</taxon>
        <taxon>Metazoa</taxon>
        <taxon>Ecdysozoa</taxon>
        <taxon>Arthropoda</taxon>
        <taxon>Hexapoda</taxon>
        <taxon>Insecta</taxon>
        <taxon>Pterygota</taxon>
        <taxon>Neoptera</taxon>
        <taxon>Paraneoptera</taxon>
        <taxon>Hemiptera</taxon>
        <taxon>Heteroptera</taxon>
        <taxon>Panheteroptera</taxon>
        <taxon>Cimicomorpha</taxon>
        <taxon>Reduviidae</taxon>
        <taxon>Triatominae</taxon>
        <taxon>Panstrongylus</taxon>
    </lineage>
</organism>
<dbReference type="EMBL" id="GFTR01002965">
    <property type="protein sequence ID" value="JAW13461.1"/>
    <property type="molecule type" value="Transcribed_RNA"/>
</dbReference>
<dbReference type="PANTHER" id="PTHR47027">
    <property type="entry name" value="REVERSE TRANSCRIPTASE DOMAIN-CONTAINING PROTEIN"/>
    <property type="match status" value="1"/>
</dbReference>
<dbReference type="GO" id="GO:0004519">
    <property type="term" value="F:endonuclease activity"/>
    <property type="evidence" value="ECO:0007669"/>
    <property type="project" value="UniProtKB-KW"/>
</dbReference>
<keyword evidence="1" id="KW-0472">Membrane</keyword>
<keyword evidence="2" id="KW-0540">Nuclease</keyword>
<keyword evidence="2" id="KW-0695">RNA-directed DNA polymerase</keyword>
<sequence>MGITEEVLQGETLSSTLFCLYIFLIFCSMDVCGINLGFRRVILVLTYANGLIFIADSPSDVCKKIRILDESALRIFYQLMFENSKILKITRGGSVREKRKFWFRKRQVEVVNKYVYLEISLISSTLFLEATKNAVKKANAAVRSALALLAKSKTDSWASRKRVFDSIVKTTLLYCCAT</sequence>